<name>A0A133U3W4_9EURY</name>
<accession>A0A133U3W4</accession>
<gene>
    <name evidence="1" type="ORF">AKJ62_04280</name>
</gene>
<dbReference type="AlphaFoldDB" id="A0A133U3W4"/>
<keyword evidence="2" id="KW-1185">Reference proteome</keyword>
<proteinExistence type="predicted"/>
<evidence type="ECO:0000313" key="2">
    <source>
        <dbReference type="Proteomes" id="UP000070589"/>
    </source>
</evidence>
<dbReference type="Proteomes" id="UP000070589">
    <property type="component" value="Unassembled WGS sequence"/>
</dbReference>
<sequence length="62" mass="7245">MPDYCKKTDLEPDEIMKLADDFFGQGAKPEEMDKERKEINLKKLVKKSEDCMLVLENLNEPL</sequence>
<organism evidence="1 2">
    <name type="scientific">candidate division MSBL1 archaeon SCGC-AAA259D14</name>
    <dbReference type="NCBI Taxonomy" id="1698261"/>
    <lineage>
        <taxon>Archaea</taxon>
        <taxon>Methanobacteriati</taxon>
        <taxon>Methanobacteriota</taxon>
        <taxon>candidate division MSBL1</taxon>
    </lineage>
</organism>
<evidence type="ECO:0000313" key="1">
    <source>
        <dbReference type="EMBL" id="KXA88875.1"/>
    </source>
</evidence>
<protein>
    <submittedName>
        <fullName evidence="1">Uncharacterized protein</fullName>
    </submittedName>
</protein>
<reference evidence="1 2" key="1">
    <citation type="journal article" date="2016" name="Sci. Rep.">
        <title>Metabolic traits of an uncultured archaeal lineage -MSBL1- from brine pools of the Red Sea.</title>
        <authorList>
            <person name="Mwirichia R."/>
            <person name="Alam I."/>
            <person name="Rashid M."/>
            <person name="Vinu M."/>
            <person name="Ba-Alawi W."/>
            <person name="Anthony Kamau A."/>
            <person name="Kamanda Ngugi D."/>
            <person name="Goker M."/>
            <person name="Klenk H.P."/>
            <person name="Bajic V."/>
            <person name="Stingl U."/>
        </authorList>
    </citation>
    <scope>NUCLEOTIDE SEQUENCE [LARGE SCALE GENOMIC DNA]</scope>
    <source>
        <strain evidence="1">SCGC-AAA259D14</strain>
    </source>
</reference>
<comment type="caution">
    <text evidence="1">The sequence shown here is derived from an EMBL/GenBank/DDBJ whole genome shotgun (WGS) entry which is preliminary data.</text>
</comment>
<dbReference type="EMBL" id="LHXL01000073">
    <property type="protein sequence ID" value="KXA88875.1"/>
    <property type="molecule type" value="Genomic_DNA"/>
</dbReference>